<dbReference type="SMART" id="SM00216">
    <property type="entry name" value="VWD"/>
    <property type="match status" value="1"/>
</dbReference>
<dbReference type="PANTHER" id="PTHR37860:SF1">
    <property type="match status" value="1"/>
</dbReference>
<evidence type="ECO:0000259" key="1">
    <source>
        <dbReference type="PROSITE" id="PS51233"/>
    </source>
</evidence>
<keyword evidence="3" id="KW-1185">Reference proteome</keyword>
<dbReference type="PROSITE" id="PS51233">
    <property type="entry name" value="VWFD"/>
    <property type="match status" value="1"/>
</dbReference>
<evidence type="ECO:0000313" key="2">
    <source>
        <dbReference type="EMBL" id="KAH3697754.1"/>
    </source>
</evidence>
<dbReference type="Proteomes" id="UP000828390">
    <property type="component" value="Unassembled WGS sequence"/>
</dbReference>
<comment type="caution">
    <text evidence="2">The sequence shown here is derived from an EMBL/GenBank/DDBJ whole genome shotgun (WGS) entry which is preliminary data.</text>
</comment>
<gene>
    <name evidence="2" type="ORF">DPMN_085264</name>
</gene>
<reference evidence="2" key="1">
    <citation type="journal article" date="2019" name="bioRxiv">
        <title>The Genome of the Zebra Mussel, Dreissena polymorpha: A Resource for Invasive Species Research.</title>
        <authorList>
            <person name="McCartney M.A."/>
            <person name="Auch B."/>
            <person name="Kono T."/>
            <person name="Mallez S."/>
            <person name="Zhang Y."/>
            <person name="Obille A."/>
            <person name="Becker A."/>
            <person name="Abrahante J.E."/>
            <person name="Garbe J."/>
            <person name="Badalamenti J.P."/>
            <person name="Herman A."/>
            <person name="Mangelson H."/>
            <person name="Liachko I."/>
            <person name="Sullivan S."/>
            <person name="Sone E.D."/>
            <person name="Koren S."/>
            <person name="Silverstein K.A.T."/>
            <person name="Beckman K.B."/>
            <person name="Gohl D.M."/>
        </authorList>
    </citation>
    <scope>NUCLEOTIDE SEQUENCE</scope>
    <source>
        <strain evidence="2">Duluth1</strain>
        <tissue evidence="2">Whole animal</tissue>
    </source>
</reference>
<accession>A0A9D3YFR2</accession>
<sequence>MNLNADYSGKTKTGKAEIVLTPTQKISLDGSLKDNEVSLTLNVPNTSPISLKGVRTLIQNGNTFDITGTYSDGQTIRISSVISNTEVNVKLSSPFTPMISAQAVYRNQDNKLYASASFDATPIVGQWSGVATLDSTNGLSANIMINTPLRQVPSVKMTFSSSMEDTGRRSSLSIEYLPGQNVQLTSVYDILNPNDMSFALQIITPFENFAFISTELKHVGDYSRFGSSAKIEYPRGKTMSVETRFTRVGQVSGTVIISTPFSNDISATISHVGDRADFQCNLELTYTSTLRASIKHKGTIKDFASNAKLQIDNENYIGTVTFAFEPTITASLAAETPSSSYKMSTKFNGKPTNFNNIIEVSVPRTGVFSSDVSFNIESKTDISVSIKTPLKRFGDIKGKLSQGSASGIFTSRIELQNNLDVLAATLKLSTNPSFIIEATAQTPFDGYKQGRIEISHEGSLKSFKLHGEFQLNKDTSQIDLNADISQRSKIDLTIRSPYTRPIKGSFTHFEVKPLNYKSSAAMSMGKEAITASINFNAITGLKYDAAITTPFKEYKNLKATFSHSGDIRNFKTSGEASVNRQEVKFGITLDTKNDTIATVVVSTPWVDSKDLALTFRHSGSLQSFVTILQAKQNRKTLDGEVSFNNGEIVTGSASLKSTFKDIDNYVASFRHTGTISKFNCEAKIETPSGPSSLMGTFDSMKGISGTVNIKSPATKDAEIRISHSNVDGACNSNVFVSYDGQVKYSIQSEMVSKQSLRGDLTVKTPFNGFELTSISLLHGRDANGFRTSGSLVFMGKSTGADVEVILLPEISANIKTTTPWTENFETSLTVQGSLRKFDSSYEIVYGKISQLRIELDLNIYDTYAGDLNIMSPFIENIKARFNHQGDRPAFTTNVEITYAGKEATSSLRFNSVTGIDTSFRLTSPWTKDVEVTFNHQGERSRFTTKARLAYADQDIRSTLNFKSVPSIDTSFTLTSPWTKDVQATFTQQGERSGFTTNARVAYADQEIRSTLYFKSVPSIDTSFTLTSPWTKDIKATFSYQGNQSAFSTNAQIVYAGQEATSSIRFNSVPGIDCSFRLNSPWTKDVQTTLTHQSERSGFTTNSRLAYAGREVRSTLNVKLLPAISTSFALTSPWTKAVNLTFAHSGPFENSQTSGVVMYGQQALYTIDSKIKHQTSIDIDVKMTSAIKGFQTFVSKITLEGVLTDFKTHAELRLEESAFIGDLEANPSQGRLSIMSPFTKDIVGSYNIRGQKLTNNNARASLTYGQLNLIHITTELKLPSNAQLSVQLPVSGFETSSVKYTKAGDFGGKVEILFSKSTHEITIYTNTNDKISAYGSINSPFVPPMSLSVNLDITNNNLKSQVTLLYKAIENNLGLELRLRPDFYCKIEIRSPLVEPLELSVEYSGKITNFRSSAAFSKGDNANKITVNMDLETSMKGSITIDAPLVIMRESNPITASFELPSLYNGNVVLRSASDTIIDGTFSYKIQPLEVSLSLENPFKDINVLIQHEGTLATFKCKGILRIDDDEIINADAQFQMLPLLSSLTLKTPITDASLVFSFDGSSSKFISQASITIDGADHTASLQLDFETTQSLSFSLRSVAFSPIEIILKNTARFPEIQTNILFKKGEKEIIGADVKYTQTPLQGSISIRSPFKGFESVSGVITHKGGLLNFENHAEVTVSGKKTQADMSFNFGSKLEGKLSASGPLFPTISTGVEFEGTSDKFQVAIEYAVDSNVYSIDASVDLRNGLDSFATLKTPVEGYKTVTVKTTHAGVFPNTNTFAQIKTERRNIFTASSELSTTNGMSVKLSAQSVAFPILQVTITHTGNFAKFGSNAEFRFNGQPTSINVAFDKIMPSGSFAFSSPNMNPISGMFAVTPIRNGNAAHIEGTLSGQTLSGDMSYYLGTDLGGSVSIKTPFQGYEQILGKANLRKNAKLFNGFLEATMGRTTASVQGNLNMERGIDSSINLQLPQGKSSAQFTSIGSFPNNENKLVVDIFGQMYSVATDIKYMNDISAKVIATSPIPGYEAIEGSFALKGTLENMVFNGKLKYMTDKQIVVSFENIKTARNLETKAKLQSPFSEDMSFEAKWESNLPSFKTSANARVFGSYFSAEGELNIDDAIIAAITVTTPQEFIGDVSVNFEHSGTRSRFSTKSQIQYGQGKKIEGIVDYANYDLRRLSGSFDLTTPFPGFESTRASMRHTSVTNGYESNAQVSMFGKDLTATLETSSTPISASLKITTPFNGFETLGGDVKLVLGNGEMSTQANIAYMNGKTISVTSAYNINSAPRTVSIVIKTPFVGYETTELKLSQNGGLLDFQTTTSITSSYLPTATAQASLKYATWYNMDASASFTSKISNFENLRLTVKTGSGRGKNNGRAELSWTPSKNIVVEGRSTENGFATIFTGTVRTPFTILKQGNFNSKIDKRGRVFSNTIGIQYNGNTITDVDFSIDEYDLKSVSVLMRAPVKFTTALRGSTKGKYQGTIEFAQDIISKSDNRKLTGTFDPATNKVSAEYRCANNTINLDGSIRTSYLTINGMTYGYDVTSNYAKVRLPSRSLMLTGSSNKGVTEGSFMWDADKDDTKKIAFRSQIRQLSDFLKADVSLMLPSLSKDLQIGSEMILNRGRIWFDGKTELTYSQDSRKRFIITSKIEDISSAKSKNYSLSFGISHPYTSVNVDVISHFGKSDDKITGAFDLKYLTARQETKQFTFSGSVDNVKREVNLIIDTPMKKIGINGNAQTSSPYRLSLTNQYDNKRPLNTVVSFDLEKRSVDFQMNYDLENPTSELHVSAKYVNSSAVAAEVYHVVNRQKITDGLVALRLNTSHLLHSRIQWRPEVLVDLKTFSARKTDAYIRQLRNFADVAGEGMRTEIREKAERFGRSINEEIEPIAAAAAVMYERNEYRTRDIVDAIVESTKKTMRKIRDASQVTDEYMIELSAELEKKLSESVEMSKKQIQSAILRLQTTSAYSVKPMADLYNSHTARLYNLTAPHVKSVYDRYNTYVDYMSKIDLTPKIEFTNLFNSAIYSIHDRLSSNMVYQQSRNAYKYWEVRENSEAVASAIFDWIKEEVDRELSDIKAILVNLRNTTIVTVYDPEHGEIQAEVRLPFALKSLDEVPTYVFDTSKIQKYIPTMPTISIPNKWLPPYEAMAKIVGNRITTFDGFEYDLTRSCSFMLAKDYADGNFTVVLHNKEGTKTLAILADGRSIELFSSGQVKVDNKPVTTPAIFKNITITSLEGRVTIDVAGHIKVDYIKDMDYYTIVMNGFYFGKTNGLLGSYDNEPNNDMMTSFGKPINDVDRFARTWDVGSGKC</sequence>
<evidence type="ECO:0000313" key="3">
    <source>
        <dbReference type="Proteomes" id="UP000828390"/>
    </source>
</evidence>
<dbReference type="Pfam" id="PF00094">
    <property type="entry name" value="VWD"/>
    <property type="match status" value="1"/>
</dbReference>
<name>A0A9D3YFR2_DREPO</name>
<dbReference type="InterPro" id="IPR001846">
    <property type="entry name" value="VWF_type-D"/>
</dbReference>
<reference evidence="2" key="2">
    <citation type="submission" date="2020-11" db="EMBL/GenBank/DDBJ databases">
        <authorList>
            <person name="McCartney M.A."/>
            <person name="Auch B."/>
            <person name="Kono T."/>
            <person name="Mallez S."/>
            <person name="Becker A."/>
            <person name="Gohl D.M."/>
            <person name="Silverstein K.A.T."/>
            <person name="Koren S."/>
            <person name="Bechman K.B."/>
            <person name="Herman A."/>
            <person name="Abrahante J.E."/>
            <person name="Garbe J."/>
        </authorList>
    </citation>
    <scope>NUCLEOTIDE SEQUENCE</scope>
    <source>
        <strain evidence="2">Duluth1</strain>
        <tissue evidence="2">Whole animal</tissue>
    </source>
</reference>
<organism evidence="2 3">
    <name type="scientific">Dreissena polymorpha</name>
    <name type="common">Zebra mussel</name>
    <name type="synonym">Mytilus polymorpha</name>
    <dbReference type="NCBI Taxonomy" id="45954"/>
    <lineage>
        <taxon>Eukaryota</taxon>
        <taxon>Metazoa</taxon>
        <taxon>Spiralia</taxon>
        <taxon>Lophotrochozoa</taxon>
        <taxon>Mollusca</taxon>
        <taxon>Bivalvia</taxon>
        <taxon>Autobranchia</taxon>
        <taxon>Heteroconchia</taxon>
        <taxon>Euheterodonta</taxon>
        <taxon>Imparidentia</taxon>
        <taxon>Neoheterodontei</taxon>
        <taxon>Myida</taxon>
        <taxon>Dreissenoidea</taxon>
        <taxon>Dreissenidae</taxon>
        <taxon>Dreissena</taxon>
    </lineage>
</organism>
<dbReference type="PANTHER" id="PTHR37860">
    <property type="entry name" value="AGAP008810-PA"/>
    <property type="match status" value="1"/>
</dbReference>
<feature type="domain" description="VWFD" evidence="1">
    <location>
        <begin position="3141"/>
        <end position="3303"/>
    </location>
</feature>
<dbReference type="EMBL" id="JAIWYP010000016">
    <property type="protein sequence ID" value="KAH3697754.1"/>
    <property type="molecule type" value="Genomic_DNA"/>
</dbReference>
<proteinExistence type="predicted"/>
<protein>
    <recommendedName>
        <fullName evidence="1">VWFD domain-containing protein</fullName>
    </recommendedName>
</protein>